<keyword evidence="5 8" id="KW-0274">FAD</keyword>
<dbReference type="GO" id="GO:0005829">
    <property type="term" value="C:cytosol"/>
    <property type="evidence" value="ECO:0007669"/>
    <property type="project" value="TreeGrafter"/>
</dbReference>
<dbReference type="CDD" id="cd00537">
    <property type="entry name" value="MTHFR"/>
    <property type="match status" value="1"/>
</dbReference>
<comment type="pathway">
    <text evidence="2 8">One-carbon metabolism; tetrahydrofolate interconversion.</text>
</comment>
<dbReference type="GO" id="GO:0106312">
    <property type="term" value="F:methylenetetrahydrofolate reductase (NADH) activity"/>
    <property type="evidence" value="ECO:0007669"/>
    <property type="project" value="UniProtKB-EC"/>
</dbReference>
<evidence type="ECO:0000256" key="8">
    <source>
        <dbReference type="RuleBase" id="RU003862"/>
    </source>
</evidence>
<dbReference type="Proteomes" id="UP000278327">
    <property type="component" value="Unassembled WGS sequence"/>
</dbReference>
<dbReference type="Gene3D" id="3.20.20.220">
    <property type="match status" value="1"/>
</dbReference>
<evidence type="ECO:0000256" key="2">
    <source>
        <dbReference type="ARBA" id="ARBA00004777"/>
    </source>
</evidence>
<dbReference type="UniPathway" id="UPA00193"/>
<keyword evidence="6 8" id="KW-0560">Oxidoreductase</keyword>
<comment type="catalytic activity">
    <reaction evidence="7">
        <text>(6S)-5-methyl-5,6,7,8-tetrahydrofolate + NAD(+) = (6R)-5,10-methylene-5,6,7,8-tetrahydrofolate + NADH + H(+)</text>
        <dbReference type="Rhea" id="RHEA:19821"/>
        <dbReference type="ChEBI" id="CHEBI:15378"/>
        <dbReference type="ChEBI" id="CHEBI:15636"/>
        <dbReference type="ChEBI" id="CHEBI:18608"/>
        <dbReference type="ChEBI" id="CHEBI:57540"/>
        <dbReference type="ChEBI" id="CHEBI:57945"/>
        <dbReference type="EC" id="1.5.1.54"/>
    </reaction>
    <physiologicalReaction direction="right-to-left" evidence="7">
        <dbReference type="Rhea" id="RHEA:19823"/>
    </physiologicalReaction>
</comment>
<dbReference type="GO" id="GO:0035999">
    <property type="term" value="P:tetrahydrofolate interconversion"/>
    <property type="evidence" value="ECO:0007669"/>
    <property type="project" value="UniProtKB-UniPathway"/>
</dbReference>
<dbReference type="GO" id="GO:0009086">
    <property type="term" value="P:methionine biosynthetic process"/>
    <property type="evidence" value="ECO:0007669"/>
    <property type="project" value="TreeGrafter"/>
</dbReference>
<dbReference type="RefSeq" id="WP_117284465.1">
    <property type="nucleotide sequence ID" value="NZ_JAMTCE010000012.1"/>
</dbReference>
<accession>A0A3N0ARZ1</accession>
<dbReference type="Pfam" id="PF02219">
    <property type="entry name" value="MTHFR"/>
    <property type="match status" value="1"/>
</dbReference>
<dbReference type="InterPro" id="IPR003171">
    <property type="entry name" value="Mehydrof_redctse-like"/>
</dbReference>
<name>A0A3N0ARZ1_9ACTN</name>
<reference evidence="9 10" key="1">
    <citation type="journal article" date="2019" name="Microbiol. Resour. Announc.">
        <title>Draft Genome Sequences of Type Strains of Gordonibacter faecihominis, Paraeggerthella hongkongensis, Parvibacter caecicola,Slackia equolifaciens, Slackia faecicanis, and Slackia isoflavoniconvertens.</title>
        <authorList>
            <person name="Danylec N."/>
            <person name="Stoll D.A."/>
            <person name="Dotsch A."/>
            <person name="Huch M."/>
        </authorList>
    </citation>
    <scope>NUCLEOTIDE SEQUENCE [LARGE SCALE GENOMIC DNA]</scope>
    <source>
        <strain evidence="9 10">DSM 18785</strain>
    </source>
</reference>
<evidence type="ECO:0000313" key="9">
    <source>
        <dbReference type="EMBL" id="RNL37602.1"/>
    </source>
</evidence>
<dbReference type="AlphaFoldDB" id="A0A3N0ARZ1"/>
<dbReference type="PANTHER" id="PTHR45754:SF3">
    <property type="entry name" value="METHYLENETETRAHYDROFOLATE REDUCTASE (NADPH)"/>
    <property type="match status" value="1"/>
</dbReference>
<sequence length="321" mass="33999">METVARIFESCREDRLSESCVARVAVAQEAGAACTEVSESRARRIPFSVEMFPPKGQLTLDAARKVVEGLRAASPDFISVTCSAGGSGNGHGGQTVAIAELIQNEAATPAVAHFTCVSATASLVATEVEALRAAGVETVLALRGDLAPGQEPADFRYAYELIPRLKAAGLCVGAAAYPEGHIDCLDPRENIRHLRAKQDAGADFFITQLFFNNDDFYRFREAAESAGVAAPISCGIMPFLGKSQIQRMVFLCGSSLPAPIIKLLAKYEDDPVALRQAGIEYACNQLVDLGRHGVNGLHVYAMNQPDIACAAAEAVAAAGLR</sequence>
<organism evidence="9 10">
    <name type="scientific">Adlercreutzia equolifaciens subsp. celatus DSM 18785</name>
    <dbReference type="NCBI Taxonomy" id="1121021"/>
    <lineage>
        <taxon>Bacteria</taxon>
        <taxon>Bacillati</taxon>
        <taxon>Actinomycetota</taxon>
        <taxon>Coriobacteriia</taxon>
        <taxon>Eggerthellales</taxon>
        <taxon>Eggerthellaceae</taxon>
        <taxon>Adlercreutzia</taxon>
    </lineage>
</organism>
<keyword evidence="10" id="KW-1185">Reference proteome</keyword>
<dbReference type="SUPFAM" id="SSF51730">
    <property type="entry name" value="FAD-linked oxidoreductase"/>
    <property type="match status" value="1"/>
</dbReference>
<comment type="cofactor">
    <cofactor evidence="1 8">
        <name>FAD</name>
        <dbReference type="ChEBI" id="CHEBI:57692"/>
    </cofactor>
</comment>
<evidence type="ECO:0000313" key="10">
    <source>
        <dbReference type="Proteomes" id="UP000278327"/>
    </source>
</evidence>
<dbReference type="GO" id="GO:0071949">
    <property type="term" value="F:FAD binding"/>
    <property type="evidence" value="ECO:0007669"/>
    <property type="project" value="TreeGrafter"/>
</dbReference>
<evidence type="ECO:0000256" key="5">
    <source>
        <dbReference type="ARBA" id="ARBA00022827"/>
    </source>
</evidence>
<gene>
    <name evidence="9" type="ORF">DMP10_07230</name>
</gene>
<evidence type="ECO:0000256" key="3">
    <source>
        <dbReference type="ARBA" id="ARBA00006743"/>
    </source>
</evidence>
<evidence type="ECO:0000256" key="7">
    <source>
        <dbReference type="ARBA" id="ARBA00048628"/>
    </source>
</evidence>
<dbReference type="EMBL" id="QICA01000011">
    <property type="protein sequence ID" value="RNL37602.1"/>
    <property type="molecule type" value="Genomic_DNA"/>
</dbReference>
<evidence type="ECO:0000256" key="6">
    <source>
        <dbReference type="ARBA" id="ARBA00023002"/>
    </source>
</evidence>
<protein>
    <recommendedName>
        <fullName evidence="8">Methylenetetrahydrofolate reductase</fullName>
    </recommendedName>
</protein>
<dbReference type="InterPro" id="IPR029041">
    <property type="entry name" value="FAD-linked_oxidoreductase-like"/>
</dbReference>
<comment type="caution">
    <text evidence="9">The sequence shown here is derived from an EMBL/GenBank/DDBJ whole genome shotgun (WGS) entry which is preliminary data.</text>
</comment>
<comment type="similarity">
    <text evidence="3 8">Belongs to the methylenetetrahydrofolate reductase family.</text>
</comment>
<proteinExistence type="inferred from homology"/>
<dbReference type="PANTHER" id="PTHR45754">
    <property type="entry name" value="METHYLENETETRAHYDROFOLATE REDUCTASE"/>
    <property type="match status" value="1"/>
</dbReference>
<evidence type="ECO:0000256" key="4">
    <source>
        <dbReference type="ARBA" id="ARBA00022630"/>
    </source>
</evidence>
<evidence type="ECO:0000256" key="1">
    <source>
        <dbReference type="ARBA" id="ARBA00001974"/>
    </source>
</evidence>
<keyword evidence="4 8" id="KW-0285">Flavoprotein</keyword>